<feature type="binding site" evidence="9">
    <location>
        <position position="55"/>
    </location>
    <ligand>
        <name>S-adenosyl-L-methionine</name>
        <dbReference type="ChEBI" id="CHEBI:59789"/>
    </ligand>
</feature>
<dbReference type="InterPro" id="IPR028590">
    <property type="entry name" value="RNA_methyltr_E_TRM7"/>
</dbReference>
<evidence type="ECO:0000256" key="2">
    <source>
        <dbReference type="ARBA" id="ARBA00004496"/>
    </source>
</evidence>
<dbReference type="Pfam" id="PF01728">
    <property type="entry name" value="FtsJ"/>
    <property type="match status" value="1"/>
</dbReference>
<name>A0AAN7NTL8_9COLE</name>
<keyword evidence="5 9" id="KW-0808">Transferase</keyword>
<feature type="binding site" evidence="9">
    <location>
        <position position="150"/>
    </location>
    <ligand>
        <name>S-adenosyl-L-methionine</name>
        <dbReference type="ChEBI" id="CHEBI:59789"/>
    </ligand>
</feature>
<dbReference type="GO" id="GO:0002128">
    <property type="term" value="P:tRNA nucleoside ribose methylation"/>
    <property type="evidence" value="ECO:0007669"/>
    <property type="project" value="UniProtKB-UniRule"/>
</dbReference>
<dbReference type="Proteomes" id="UP001353858">
    <property type="component" value="Unassembled WGS sequence"/>
</dbReference>
<evidence type="ECO:0000259" key="10">
    <source>
        <dbReference type="Pfam" id="PF01728"/>
    </source>
</evidence>
<feature type="binding site" evidence="9">
    <location>
        <position position="109"/>
    </location>
    <ligand>
        <name>S-adenosyl-L-methionine</name>
        <dbReference type="ChEBI" id="CHEBI:59789"/>
    </ligand>
</feature>
<dbReference type="HAMAP" id="MF_03162">
    <property type="entry name" value="RNA_methyltr_E_TRM7"/>
    <property type="match status" value="1"/>
</dbReference>
<sequence>MGKGIKDKRDVYYRKAKEEGWRARSAFKLLQIDSKFNIFENVSKVVDLCAAPGSWSQVLSRKLYLKEKVELEGLADNGDVLDLLMLMNTKQPPRQEKISNENVQIVAVDLQPMAPLPGVVQIQGDITKFSVAEKIMRHFEGTKADLVICDGAPDVTGLHCMDIYIQSQLLLGALHITCNVLKPTGNFVAKIFHNKDNDLLTNQLLMLFKNVEIVKPSSSRNSSIEAFVVCLNYCPPEGFDPTQITPFLDVRNKNFDSLTGINKVIIPFLVCGDVSTFDSDCSLQDSEEDNHKSSHSKAATSSILNYNDKGSEELQNDIEECANRIKNFKSFEHSDQNKLEDTNVSEEYLSYFKTSESKHVESQFSIKPLHSDFKDFNNKVSSFRRNISNRRFNSFYSNHFQGNETDEMASTVDSLVVKIDDCEIK</sequence>
<feature type="binding site" evidence="9">
    <location>
        <position position="53"/>
    </location>
    <ligand>
        <name>S-adenosyl-L-methionine</name>
        <dbReference type="ChEBI" id="CHEBI:59789"/>
    </ligand>
</feature>
<dbReference type="GO" id="GO:0005737">
    <property type="term" value="C:cytoplasm"/>
    <property type="evidence" value="ECO:0007669"/>
    <property type="project" value="UniProtKB-SubCell"/>
</dbReference>
<comment type="function">
    <text evidence="9">Methylates the 2'-O-ribose of nucleotides at positions 32 and 34 of the tRNA anticodon loop of substrate tRNAs.</text>
</comment>
<dbReference type="PANTHER" id="PTHR10920">
    <property type="entry name" value="RIBOSOMAL RNA METHYLTRANSFERASE"/>
    <property type="match status" value="1"/>
</dbReference>
<comment type="subcellular location">
    <subcellularLocation>
        <location evidence="2 9">Cytoplasm</location>
    </subcellularLocation>
    <subcellularLocation>
        <location evidence="1">Nucleus</location>
    </subcellularLocation>
</comment>
<dbReference type="GO" id="GO:0005634">
    <property type="term" value="C:nucleus"/>
    <property type="evidence" value="ECO:0007669"/>
    <property type="project" value="UniProtKB-SubCell"/>
</dbReference>
<protein>
    <recommendedName>
        <fullName evidence="9">Putative tRNA (cytidine(32)/guanosine(34)-2'-O)-methyltransferase</fullName>
        <ecNumber evidence="9">2.1.1.205</ecNumber>
    </recommendedName>
    <alternativeName>
        <fullName evidence="9">2'-O-ribose RNA methyltransferase TRM7 homolog</fullName>
    </alternativeName>
</protein>
<dbReference type="GO" id="GO:0002181">
    <property type="term" value="P:cytoplasmic translation"/>
    <property type="evidence" value="ECO:0007669"/>
    <property type="project" value="UniProtKB-UniRule"/>
</dbReference>
<dbReference type="Gene3D" id="3.40.50.150">
    <property type="entry name" value="Vaccinia Virus protein VP39"/>
    <property type="match status" value="1"/>
</dbReference>
<comment type="caution">
    <text evidence="11">The sequence shown here is derived from an EMBL/GenBank/DDBJ whole genome shotgun (WGS) entry which is preliminary data.</text>
</comment>
<dbReference type="SUPFAM" id="SSF53335">
    <property type="entry name" value="S-adenosyl-L-methionine-dependent methyltransferases"/>
    <property type="match status" value="1"/>
</dbReference>
<dbReference type="HAMAP" id="MF_01547">
    <property type="entry name" value="RNA_methyltr_E"/>
    <property type="match status" value="1"/>
</dbReference>
<proteinExistence type="inferred from homology"/>
<dbReference type="InterPro" id="IPR050082">
    <property type="entry name" value="RNA_methyltr_RlmE"/>
</dbReference>
<evidence type="ECO:0000256" key="3">
    <source>
        <dbReference type="ARBA" id="ARBA00022490"/>
    </source>
</evidence>
<dbReference type="AlphaFoldDB" id="A0AAN7NTL8"/>
<dbReference type="EMBL" id="JARPUR010000008">
    <property type="protein sequence ID" value="KAK4871600.1"/>
    <property type="molecule type" value="Genomic_DNA"/>
</dbReference>
<evidence type="ECO:0000256" key="5">
    <source>
        <dbReference type="ARBA" id="ARBA00022679"/>
    </source>
</evidence>
<comment type="similarity">
    <text evidence="9">Belongs to the class I-like SAM-binding methyltransferase superfamily. RNA methyltransferase RlmE family. TRM7 subfamily.</text>
</comment>
<dbReference type="InterPro" id="IPR029063">
    <property type="entry name" value="SAM-dependent_MTases_sf"/>
</dbReference>
<evidence type="ECO:0000313" key="11">
    <source>
        <dbReference type="EMBL" id="KAK4871600.1"/>
    </source>
</evidence>
<dbReference type="GO" id="GO:0106340">
    <property type="term" value="F:tRNA (guanosine(34)-2'-O)-methyltransferase activity"/>
    <property type="evidence" value="ECO:0007669"/>
    <property type="project" value="UniProtKB-ARBA"/>
</dbReference>
<dbReference type="EC" id="2.1.1.205" evidence="9"/>
<dbReference type="PANTHER" id="PTHR10920:SF12">
    <property type="entry name" value="TRNA (CYTIDINE(32)_GUANOSINE(34)-2'-O)-METHYLTRANSFERASE-RELATED"/>
    <property type="match status" value="1"/>
</dbReference>
<keyword evidence="6 9" id="KW-0949">S-adenosyl-L-methionine</keyword>
<evidence type="ECO:0000256" key="1">
    <source>
        <dbReference type="ARBA" id="ARBA00004123"/>
    </source>
</evidence>
<evidence type="ECO:0000256" key="7">
    <source>
        <dbReference type="ARBA" id="ARBA00022694"/>
    </source>
</evidence>
<evidence type="ECO:0000256" key="6">
    <source>
        <dbReference type="ARBA" id="ARBA00022691"/>
    </source>
</evidence>
<feature type="domain" description="Ribosomal RNA methyltransferase FtsJ" evidence="10">
    <location>
        <begin position="21"/>
        <end position="233"/>
    </location>
</feature>
<evidence type="ECO:0000256" key="4">
    <source>
        <dbReference type="ARBA" id="ARBA00022603"/>
    </source>
</evidence>
<keyword evidence="12" id="KW-1185">Reference proteome</keyword>
<keyword evidence="3 9" id="KW-0963">Cytoplasm</keyword>
<reference evidence="12" key="1">
    <citation type="submission" date="2023-01" db="EMBL/GenBank/DDBJ databases">
        <title>Key to firefly adult light organ development and bioluminescence: homeobox transcription factors regulate luciferase expression and transportation to peroxisome.</title>
        <authorList>
            <person name="Fu X."/>
        </authorList>
    </citation>
    <scope>NUCLEOTIDE SEQUENCE [LARGE SCALE GENOMIC DNA]</scope>
</reference>
<feature type="active site" description="Proton acceptor" evidence="9">
    <location>
        <position position="190"/>
    </location>
</feature>
<dbReference type="FunFam" id="3.40.50.150:FF:000040">
    <property type="entry name" value="Putative ribosomal RNA methyltransferase 1"/>
    <property type="match status" value="1"/>
</dbReference>
<dbReference type="InterPro" id="IPR015507">
    <property type="entry name" value="rRNA-MeTfrase_E"/>
</dbReference>
<evidence type="ECO:0000313" key="12">
    <source>
        <dbReference type="Proteomes" id="UP001353858"/>
    </source>
</evidence>
<keyword evidence="7 9" id="KW-0819">tRNA processing</keyword>
<evidence type="ECO:0000256" key="8">
    <source>
        <dbReference type="ARBA" id="ARBA00048902"/>
    </source>
</evidence>
<accession>A0AAN7NTL8</accession>
<dbReference type="InterPro" id="IPR002877">
    <property type="entry name" value="RNA_MeTrfase_FtsJ_dom"/>
</dbReference>
<comment type="catalytic activity">
    <reaction evidence="8 9">
        <text>cytidine(32)/guanosine(34) in tRNA + 2 S-adenosyl-L-methionine = 2'-O-methylcytidine(32)/2'-O-methylguanosine(34) in tRNA + 2 S-adenosyl-L-homocysteine + 2 H(+)</text>
        <dbReference type="Rhea" id="RHEA:42396"/>
        <dbReference type="Rhea" id="RHEA-COMP:10246"/>
        <dbReference type="Rhea" id="RHEA-COMP:10247"/>
        <dbReference type="ChEBI" id="CHEBI:15378"/>
        <dbReference type="ChEBI" id="CHEBI:57856"/>
        <dbReference type="ChEBI" id="CHEBI:59789"/>
        <dbReference type="ChEBI" id="CHEBI:74269"/>
        <dbReference type="ChEBI" id="CHEBI:74445"/>
        <dbReference type="ChEBI" id="CHEBI:74495"/>
        <dbReference type="ChEBI" id="CHEBI:82748"/>
        <dbReference type="EC" id="2.1.1.205"/>
    </reaction>
</comment>
<keyword evidence="4 9" id="KW-0489">Methyltransferase</keyword>
<organism evidence="11 12">
    <name type="scientific">Aquatica leii</name>
    <dbReference type="NCBI Taxonomy" id="1421715"/>
    <lineage>
        <taxon>Eukaryota</taxon>
        <taxon>Metazoa</taxon>
        <taxon>Ecdysozoa</taxon>
        <taxon>Arthropoda</taxon>
        <taxon>Hexapoda</taxon>
        <taxon>Insecta</taxon>
        <taxon>Pterygota</taxon>
        <taxon>Neoptera</taxon>
        <taxon>Endopterygota</taxon>
        <taxon>Coleoptera</taxon>
        <taxon>Polyphaga</taxon>
        <taxon>Elateriformia</taxon>
        <taxon>Elateroidea</taxon>
        <taxon>Lampyridae</taxon>
        <taxon>Luciolinae</taxon>
        <taxon>Aquatica</taxon>
    </lineage>
</organism>
<gene>
    <name evidence="11" type="ORF">RN001_015724</name>
</gene>
<feature type="binding site" evidence="9">
    <location>
        <position position="125"/>
    </location>
    <ligand>
        <name>S-adenosyl-L-methionine</name>
        <dbReference type="ChEBI" id="CHEBI:59789"/>
    </ligand>
</feature>
<evidence type="ECO:0000256" key="9">
    <source>
        <dbReference type="HAMAP-Rule" id="MF_03162"/>
    </source>
</evidence>